<dbReference type="PANTHER" id="PTHR30532:SF28">
    <property type="entry name" value="PETROBACTIN-BINDING PROTEIN YCLQ"/>
    <property type="match status" value="1"/>
</dbReference>
<dbReference type="Pfam" id="PF01497">
    <property type="entry name" value="Peripla_BP_2"/>
    <property type="match status" value="1"/>
</dbReference>
<evidence type="ECO:0000259" key="7">
    <source>
        <dbReference type="PROSITE" id="PS50983"/>
    </source>
</evidence>
<gene>
    <name evidence="8" type="ORF">CD29_13145</name>
</gene>
<comment type="subcellular location">
    <subcellularLocation>
        <location evidence="1">Cell envelope</location>
    </subcellularLocation>
</comment>
<dbReference type="EMBL" id="JPVN01000015">
    <property type="protein sequence ID" value="KGR77833.1"/>
    <property type="molecule type" value="Genomic_DNA"/>
</dbReference>
<dbReference type="InterPro" id="IPR002491">
    <property type="entry name" value="ABC_transptr_periplasmic_BD"/>
</dbReference>
<dbReference type="InterPro" id="IPR051313">
    <property type="entry name" value="Bact_iron-sidero_bind"/>
</dbReference>
<dbReference type="GO" id="GO:1901678">
    <property type="term" value="P:iron coordination entity transport"/>
    <property type="evidence" value="ECO:0007669"/>
    <property type="project" value="UniProtKB-ARBA"/>
</dbReference>
<comment type="caution">
    <text evidence="8">The sequence shown here is derived from an EMBL/GenBank/DDBJ whole genome shotgun (WGS) entry which is preliminary data.</text>
</comment>
<evidence type="ECO:0000256" key="4">
    <source>
        <dbReference type="ARBA" id="ARBA00022729"/>
    </source>
</evidence>
<dbReference type="OrthoDB" id="63946at2"/>
<feature type="signal peptide" evidence="6">
    <location>
        <begin position="1"/>
        <end position="19"/>
    </location>
</feature>
<comment type="similarity">
    <text evidence="2">Belongs to the bacterial solute-binding protein 8 family.</text>
</comment>
<protein>
    <submittedName>
        <fullName evidence="8">Ferrichrome ABC transporter substrate-binding protein</fullName>
    </submittedName>
</protein>
<dbReference type="CDD" id="cd01140">
    <property type="entry name" value="FatB"/>
    <property type="match status" value="1"/>
</dbReference>
<dbReference type="Gene3D" id="3.40.50.1980">
    <property type="entry name" value="Nitrogenase molybdenum iron protein domain"/>
    <property type="match status" value="2"/>
</dbReference>
<accession>A0A0A3I591</accession>
<feature type="domain" description="Fe/B12 periplasmic-binding" evidence="7">
    <location>
        <begin position="78"/>
        <end position="338"/>
    </location>
</feature>
<dbReference type="PROSITE" id="PS51257">
    <property type="entry name" value="PROKAR_LIPOPROTEIN"/>
    <property type="match status" value="1"/>
</dbReference>
<dbReference type="PROSITE" id="PS50983">
    <property type="entry name" value="FE_B12_PBP"/>
    <property type="match status" value="1"/>
</dbReference>
<keyword evidence="4 6" id="KW-0732">Signal</keyword>
<dbReference type="STRING" id="1384049.CD29_13145"/>
<dbReference type="RefSeq" id="WP_036187404.1">
    <property type="nucleotide sequence ID" value="NZ_AVDA01000015.1"/>
</dbReference>
<evidence type="ECO:0000313" key="9">
    <source>
        <dbReference type="Proteomes" id="UP000030416"/>
    </source>
</evidence>
<evidence type="ECO:0000313" key="8">
    <source>
        <dbReference type="EMBL" id="KGR77833.1"/>
    </source>
</evidence>
<dbReference type="GO" id="GO:0030288">
    <property type="term" value="C:outer membrane-bounded periplasmic space"/>
    <property type="evidence" value="ECO:0007669"/>
    <property type="project" value="TreeGrafter"/>
</dbReference>
<evidence type="ECO:0000256" key="5">
    <source>
        <dbReference type="SAM" id="MobiDB-lite"/>
    </source>
</evidence>
<evidence type="ECO:0000256" key="3">
    <source>
        <dbReference type="ARBA" id="ARBA00022448"/>
    </source>
</evidence>
<feature type="compositionally biased region" description="Low complexity" evidence="5">
    <location>
        <begin position="24"/>
        <end position="38"/>
    </location>
</feature>
<evidence type="ECO:0000256" key="2">
    <source>
        <dbReference type="ARBA" id="ARBA00008814"/>
    </source>
</evidence>
<feature type="region of interest" description="Disordered" evidence="5">
    <location>
        <begin position="24"/>
        <end position="45"/>
    </location>
</feature>
<dbReference type="InterPro" id="IPR033870">
    <property type="entry name" value="FatB"/>
</dbReference>
<evidence type="ECO:0000256" key="6">
    <source>
        <dbReference type="SAM" id="SignalP"/>
    </source>
</evidence>
<dbReference type="SUPFAM" id="SSF53807">
    <property type="entry name" value="Helical backbone' metal receptor"/>
    <property type="match status" value="1"/>
</dbReference>
<sequence length="338" mass="36894">MKNLKLLTLVLAMMVFVLAACNSGNESTNDSNTSSEQSKGASVDGYPMTISPTIATTESEEAGTVAFKDVTLEKVPERIVVFDYGFLDTLDAIGVEGIVGIPKDTTLPAYLSKYASDDYANIGTLKAPLLEDIAALEPDVIFISSRQATFYEQLKEITPNVIFVGTNQNDYWGTFLKSTEIAGKIFGKEDEVKEHVAKIDTALEEVKGLASEFDTTLVTMYNEGKLSGFATNSRFGYIYDIYGFVPVTEDIEASSHGSNFGFEAILDFDPQVLFVIDRTAATGATSNIASDMENDIIKQTTAYKNNRIVYLDGPLWYLSGGGVQSELAKIQEILNELK</sequence>
<dbReference type="eggNOG" id="COG4607">
    <property type="taxonomic scope" value="Bacteria"/>
</dbReference>
<dbReference type="Proteomes" id="UP000030416">
    <property type="component" value="Unassembled WGS sequence"/>
</dbReference>
<feature type="chain" id="PRO_5002014305" evidence="6">
    <location>
        <begin position="20"/>
        <end position="338"/>
    </location>
</feature>
<keyword evidence="3" id="KW-0813">Transport</keyword>
<dbReference type="AlphaFoldDB" id="A0A0A3I591"/>
<keyword evidence="9" id="KW-1185">Reference proteome</keyword>
<evidence type="ECO:0000256" key="1">
    <source>
        <dbReference type="ARBA" id="ARBA00004196"/>
    </source>
</evidence>
<organism evidence="8 9">
    <name type="scientific">Ureibacillus manganicus DSM 26584</name>
    <dbReference type="NCBI Taxonomy" id="1384049"/>
    <lineage>
        <taxon>Bacteria</taxon>
        <taxon>Bacillati</taxon>
        <taxon>Bacillota</taxon>
        <taxon>Bacilli</taxon>
        <taxon>Bacillales</taxon>
        <taxon>Caryophanaceae</taxon>
        <taxon>Ureibacillus</taxon>
    </lineage>
</organism>
<reference evidence="8 9" key="1">
    <citation type="submission" date="2014-02" db="EMBL/GenBank/DDBJ databases">
        <title>Draft genome sequence of Lysinibacillus manganicus DSM 26584T.</title>
        <authorList>
            <person name="Zhang F."/>
            <person name="Wang G."/>
            <person name="Zhang L."/>
        </authorList>
    </citation>
    <scope>NUCLEOTIDE SEQUENCE [LARGE SCALE GENOMIC DNA]</scope>
    <source>
        <strain evidence="8 9">DSM 26584</strain>
    </source>
</reference>
<proteinExistence type="inferred from homology"/>
<name>A0A0A3I591_9BACL</name>
<dbReference type="PANTHER" id="PTHR30532">
    <property type="entry name" value="IRON III DICITRATE-BINDING PERIPLASMIC PROTEIN"/>
    <property type="match status" value="1"/>
</dbReference>